<comment type="caution">
    <text evidence="4">The sequence shown here is derived from an EMBL/GenBank/DDBJ whole genome shotgun (WGS) entry which is preliminary data.</text>
</comment>
<feature type="compositionally biased region" description="Polar residues" evidence="2">
    <location>
        <begin position="96"/>
        <end position="109"/>
    </location>
</feature>
<sequence length="760" mass="84595">MSDKSSERKYKCIISILKMDSYNQQDIVPPSSLGYSSIVNYGSYLNFDDFLEPTPASLESGINLSKTLTAGVRTVNNLQPTFTSPAQLYPMQLTSDTDSTNKETSNNGTIHDVSGNKVDHVDDDSFKSGSRHHKNIENKISGSSNVEKPICSHCGRCTGTTFNRNVSEQGRNHSTDKASVCASCGTTEYLSFEDLLEPNPVSLETGINLSKSTTAPRPSQNHDYSTLNLAPVQVQPMQLTSDMDLSKVKGPEVRSSLTKNIGVSNTRKVTHKSAKSNAKTGRFVCNSWLQDHYKVHSKDRPFQCEVCGKSFKGKSYVIKHKAKFCGNNGYKKRWKVPGVIKPKGRPPGPKKKNIKSNEVQKMTTNKKRGRKLRRSKRRKSKYSSKEKQDKETDDNPDFPQQCEQNKDKDPVPKDPSSVVTNKTDFDVESEIPLYLGIANNHINYVNYPVNVLGNNFHSDSVPGNSENIDENHKSSSSNTQVFSIDLDLSDQNSMPNCTQPENLSLNSFAQEPQNLTHDASCSFSTTQSHLVTEFQSEQGPQNLSHSSTVSQSNASNSYNGYEILKHSSNMSRFSEPQNLSNMQHIQLNSMFSQPQNLSLPQNLSINQSTSQSIMHHHEMLSEPNKLQTQNILNLTTLQPENLSLPQNLSMTQPQNLSINQNLSQPQNLSHTHTISATESFSYSEKILQPQNLSSKSIFVGTHNLPHASVFSQPQNLSIMSSNISDEETNNLQPQNLSVVASDLSKTSIYKANSKKFLIRT</sequence>
<proteinExistence type="predicted"/>
<feature type="compositionally biased region" description="Basic residues" evidence="2">
    <location>
        <begin position="364"/>
        <end position="382"/>
    </location>
</feature>
<dbReference type="InterPro" id="IPR036236">
    <property type="entry name" value="Znf_C2H2_sf"/>
</dbReference>
<organism evidence="4 5">
    <name type="scientific">Armadillidium nasatum</name>
    <dbReference type="NCBI Taxonomy" id="96803"/>
    <lineage>
        <taxon>Eukaryota</taxon>
        <taxon>Metazoa</taxon>
        <taxon>Ecdysozoa</taxon>
        <taxon>Arthropoda</taxon>
        <taxon>Crustacea</taxon>
        <taxon>Multicrustacea</taxon>
        <taxon>Malacostraca</taxon>
        <taxon>Eumalacostraca</taxon>
        <taxon>Peracarida</taxon>
        <taxon>Isopoda</taxon>
        <taxon>Oniscidea</taxon>
        <taxon>Crinocheta</taxon>
        <taxon>Armadillidiidae</taxon>
        <taxon>Armadillidium</taxon>
    </lineage>
</organism>
<name>A0A5N5STJ5_9CRUS</name>
<evidence type="ECO:0000313" key="5">
    <source>
        <dbReference type="Proteomes" id="UP000326759"/>
    </source>
</evidence>
<keyword evidence="1" id="KW-0863">Zinc-finger</keyword>
<gene>
    <name evidence="4" type="ORF">Anas_06933</name>
</gene>
<dbReference type="GO" id="GO:0008270">
    <property type="term" value="F:zinc ion binding"/>
    <property type="evidence" value="ECO:0007669"/>
    <property type="project" value="UniProtKB-KW"/>
</dbReference>
<evidence type="ECO:0000313" key="4">
    <source>
        <dbReference type="EMBL" id="KAB7497238.1"/>
    </source>
</evidence>
<dbReference type="CDD" id="cd08368">
    <property type="entry name" value="LIM"/>
    <property type="match status" value="1"/>
</dbReference>
<dbReference type="InterPro" id="IPR013087">
    <property type="entry name" value="Znf_C2H2_type"/>
</dbReference>
<feature type="region of interest" description="Disordered" evidence="2">
    <location>
        <begin position="336"/>
        <end position="422"/>
    </location>
</feature>
<dbReference type="EMBL" id="SEYY01020542">
    <property type="protein sequence ID" value="KAB7497238.1"/>
    <property type="molecule type" value="Genomic_DNA"/>
</dbReference>
<keyword evidence="1" id="KW-0479">Metal-binding</keyword>
<dbReference type="Proteomes" id="UP000326759">
    <property type="component" value="Unassembled WGS sequence"/>
</dbReference>
<feature type="compositionally biased region" description="Basic residues" evidence="2">
    <location>
        <begin position="342"/>
        <end position="354"/>
    </location>
</feature>
<feature type="region of interest" description="Disordered" evidence="2">
    <location>
        <begin position="96"/>
        <end position="119"/>
    </location>
</feature>
<accession>A0A5N5STJ5</accession>
<evidence type="ECO:0000259" key="3">
    <source>
        <dbReference type="PROSITE" id="PS50157"/>
    </source>
</evidence>
<dbReference type="Gene3D" id="3.30.160.60">
    <property type="entry name" value="Classic Zinc Finger"/>
    <property type="match status" value="1"/>
</dbReference>
<evidence type="ECO:0000256" key="1">
    <source>
        <dbReference type="PROSITE-ProRule" id="PRU00042"/>
    </source>
</evidence>
<keyword evidence="1" id="KW-0862">Zinc</keyword>
<feature type="domain" description="C2H2-type" evidence="3">
    <location>
        <begin position="302"/>
        <end position="332"/>
    </location>
</feature>
<keyword evidence="5" id="KW-1185">Reference proteome</keyword>
<dbReference type="SUPFAM" id="SSF57667">
    <property type="entry name" value="beta-beta-alpha zinc fingers"/>
    <property type="match status" value="1"/>
</dbReference>
<dbReference type="AlphaFoldDB" id="A0A5N5STJ5"/>
<reference evidence="4 5" key="1">
    <citation type="journal article" date="2019" name="PLoS Biol.">
        <title>Sex chromosomes control vertical transmission of feminizing Wolbachia symbionts in an isopod.</title>
        <authorList>
            <person name="Becking T."/>
            <person name="Chebbi M.A."/>
            <person name="Giraud I."/>
            <person name="Moumen B."/>
            <person name="Laverre T."/>
            <person name="Caubet Y."/>
            <person name="Peccoud J."/>
            <person name="Gilbert C."/>
            <person name="Cordaux R."/>
        </authorList>
    </citation>
    <scope>NUCLEOTIDE SEQUENCE [LARGE SCALE GENOMIC DNA]</scope>
    <source>
        <strain evidence="4">ANa2</strain>
        <tissue evidence="4">Whole body excluding digestive tract and cuticle</tissue>
    </source>
</reference>
<protein>
    <recommendedName>
        <fullName evidence="3">C2H2-type domain-containing protein</fullName>
    </recommendedName>
</protein>
<dbReference type="PROSITE" id="PS50157">
    <property type="entry name" value="ZINC_FINGER_C2H2_2"/>
    <property type="match status" value="1"/>
</dbReference>
<evidence type="ECO:0000256" key="2">
    <source>
        <dbReference type="SAM" id="MobiDB-lite"/>
    </source>
</evidence>